<feature type="region of interest" description="Disordered" evidence="1">
    <location>
        <begin position="258"/>
        <end position="286"/>
    </location>
</feature>
<feature type="compositionally biased region" description="Basic and acidic residues" evidence="1">
    <location>
        <begin position="134"/>
        <end position="143"/>
    </location>
</feature>
<gene>
    <name evidence="4" type="primary">LOC110776541</name>
    <name evidence="5" type="synonym">LOC110776540</name>
</gene>
<feature type="region of interest" description="Disordered" evidence="1">
    <location>
        <begin position="299"/>
        <end position="348"/>
    </location>
</feature>
<feature type="domain" description="FHA" evidence="2">
    <location>
        <begin position="26"/>
        <end position="78"/>
    </location>
</feature>
<organism evidence="3 4">
    <name type="scientific">Spinacia oleracea</name>
    <name type="common">Spinach</name>
    <dbReference type="NCBI Taxonomy" id="3562"/>
    <lineage>
        <taxon>Eukaryota</taxon>
        <taxon>Viridiplantae</taxon>
        <taxon>Streptophyta</taxon>
        <taxon>Embryophyta</taxon>
        <taxon>Tracheophyta</taxon>
        <taxon>Spermatophyta</taxon>
        <taxon>Magnoliopsida</taxon>
        <taxon>eudicotyledons</taxon>
        <taxon>Gunneridae</taxon>
        <taxon>Pentapetalae</taxon>
        <taxon>Caryophyllales</taxon>
        <taxon>Chenopodiaceae</taxon>
        <taxon>Chenopodioideae</taxon>
        <taxon>Anserineae</taxon>
        <taxon>Spinacia</taxon>
    </lineage>
</organism>
<dbReference type="InterPro" id="IPR050923">
    <property type="entry name" value="Cell_Proc_Reg/RNA_Proc"/>
</dbReference>
<dbReference type="PROSITE" id="PS50006">
    <property type="entry name" value="FHA_DOMAIN"/>
    <property type="match status" value="1"/>
</dbReference>
<proteinExistence type="predicted"/>
<feature type="compositionally biased region" description="Basic and acidic residues" evidence="1">
    <location>
        <begin position="191"/>
        <end position="204"/>
    </location>
</feature>
<dbReference type="AlphaFoldDB" id="A0A9R0HTZ5"/>
<dbReference type="InterPro" id="IPR000253">
    <property type="entry name" value="FHA_dom"/>
</dbReference>
<name>A0A9R0HTZ5_SPIOL</name>
<dbReference type="Gene3D" id="2.60.200.20">
    <property type="match status" value="1"/>
</dbReference>
<evidence type="ECO:0000313" key="5">
    <source>
        <dbReference type="RefSeq" id="XP_056684109.1"/>
    </source>
</evidence>
<feature type="compositionally biased region" description="Basic and acidic residues" evidence="1">
    <location>
        <begin position="552"/>
        <end position="564"/>
    </location>
</feature>
<dbReference type="Proteomes" id="UP000813463">
    <property type="component" value="Chromosome 5"/>
</dbReference>
<reference evidence="3" key="1">
    <citation type="journal article" date="2021" name="Nat. Commun.">
        <title>Genomic analyses provide insights into spinach domestication and the genetic basis of agronomic traits.</title>
        <authorList>
            <person name="Cai X."/>
            <person name="Sun X."/>
            <person name="Xu C."/>
            <person name="Sun H."/>
            <person name="Wang X."/>
            <person name="Ge C."/>
            <person name="Zhang Z."/>
            <person name="Wang Q."/>
            <person name="Fei Z."/>
            <person name="Jiao C."/>
            <person name="Wang Q."/>
        </authorList>
    </citation>
    <scope>NUCLEOTIDE SEQUENCE [LARGE SCALE GENOMIC DNA]</scope>
    <source>
        <strain evidence="3">cv. Varoflay</strain>
    </source>
</reference>
<evidence type="ECO:0000313" key="4">
    <source>
        <dbReference type="RefSeq" id="XP_021836793.1"/>
    </source>
</evidence>
<evidence type="ECO:0000256" key="1">
    <source>
        <dbReference type="SAM" id="MobiDB-lite"/>
    </source>
</evidence>
<feature type="region of interest" description="Disordered" evidence="1">
    <location>
        <begin position="191"/>
        <end position="221"/>
    </location>
</feature>
<evidence type="ECO:0000313" key="3">
    <source>
        <dbReference type="Proteomes" id="UP000813463"/>
    </source>
</evidence>
<dbReference type="OrthoDB" id="687730at2759"/>
<accession>A0A9R0HTZ5</accession>
<dbReference type="Pfam" id="PF00498">
    <property type="entry name" value="FHA"/>
    <property type="match status" value="1"/>
</dbReference>
<evidence type="ECO:0000259" key="2">
    <source>
        <dbReference type="PROSITE" id="PS50006"/>
    </source>
</evidence>
<dbReference type="RefSeq" id="XP_056684109.1">
    <property type="nucleotide sequence ID" value="XM_056828131.1"/>
</dbReference>
<reference evidence="4" key="2">
    <citation type="submission" date="2025-04" db="UniProtKB">
        <authorList>
            <consortium name="RefSeq"/>
        </authorList>
    </citation>
    <scope>IDENTIFICATION</scope>
    <source>
        <tissue evidence="5">Leaf</tissue>
    </source>
</reference>
<dbReference type="PANTHER" id="PTHR23308">
    <property type="entry name" value="NUCLEAR INHIBITOR OF PROTEIN PHOSPHATASE-1"/>
    <property type="match status" value="1"/>
</dbReference>
<dbReference type="InterPro" id="IPR008984">
    <property type="entry name" value="SMAD_FHA_dom_sf"/>
</dbReference>
<dbReference type="SUPFAM" id="SSF49879">
    <property type="entry name" value="SMAD/FHA domain"/>
    <property type="match status" value="1"/>
</dbReference>
<feature type="region of interest" description="Disordered" evidence="1">
    <location>
        <begin position="552"/>
        <end position="574"/>
    </location>
</feature>
<dbReference type="KEGG" id="soe:110776540"/>
<sequence>MASLKLVIEKGPRNGETLEFSPRSKIRIGRVVKGNNLPIKDTGISSKHLEIKFNSASGKWLISDLDSSNGTVVNSSKLKPLSPVEILHGDVIIIGELTKIRVEIGEQVNVCMNPRRQAASKRGTDGSNLGENVASREETDNCRNPRKRAAASSRIDLGEDEEAPDMVSKVEVREKDCLNLEKEGFSAVRDLKEEHMEKRAEGNQRGRGRGRPKKASYSEDGNVVVGKSGVRQNVENDMLKPGFGEGFSVVRDAKVENMEKRVEGNRRGRGRGQPKKASNLDDGNVSIGKVGVRQNVENDKLKPGFGVSTRRTRSSKRGDDELLSLGEATPAKRTRRKKNAKDVQESSVTETVLESVNVAEDTKTVGSHGKKEKVVAECSENVRDSIPEEEMNHAVLEKEVPEMVVDLKEQPCEEPVGDASEKNVLDDTKNEQSVEVETPDLEGGPQCVTEHNCNECVVSPLLVEERFCDVLGNDEVLTDGRTEASEIEEGNLVSEANCYGKSKDSDSTIVPDLAKMTLGDWLEFLVDYLPKQIYAKRDEIIEDMRKENARYDDFMLQQQKEKSKLPSAAEKTGN</sequence>
<dbReference type="GO" id="GO:0003729">
    <property type="term" value="F:mRNA binding"/>
    <property type="evidence" value="ECO:0000318"/>
    <property type="project" value="GO_Central"/>
</dbReference>
<keyword evidence="3" id="KW-1185">Reference proteome</keyword>
<protein>
    <submittedName>
        <fullName evidence="4 5">FHA domain-containing protein At4g14490-like</fullName>
    </submittedName>
</protein>
<feature type="region of interest" description="Disordered" evidence="1">
    <location>
        <begin position="115"/>
        <end position="162"/>
    </location>
</feature>
<dbReference type="RefSeq" id="XP_021836793.1">
    <property type="nucleotide sequence ID" value="XM_021981101.1"/>
</dbReference>
<dbReference type="SMART" id="SM00240">
    <property type="entry name" value="FHA"/>
    <property type="match status" value="1"/>
</dbReference>